<evidence type="ECO:0000313" key="7">
    <source>
        <dbReference type="Proteomes" id="UP000502377"/>
    </source>
</evidence>
<dbReference type="InterPro" id="IPR001453">
    <property type="entry name" value="MoaB/Mog_dom"/>
</dbReference>
<accession>A0A6G5QJM0</accession>
<sequence>MNHPSREEFLEILRQRCKFKPKIKTIPVEKSLGRTLVCDVFSRRDIPAVRSSALDGIAFKFENLSKKDEREWVLGDDYAFGNTGVYIDDEFDTVVRIEDVSFENEKLRIVKAPAYEGCNVNQIGSFIKEKELLIKSGEVLRAEHICLMAAAGVKSVEVLAKPVVAFIPTGDELSHFKMPLKTGKNAEANSLLFKALMREWGAKANIYPIIPDDLWLLKQTLQDAVQNSDIVVFNAGSSKGTMDFTSKVFQSLGELVVSTLSHAPAKPTSFAMIGDTPVLGIVGPSIGAELTMKWYLKPLIEWFSKRPNVKPAVLNVTLMSDFSAPAMLDLYQQVIILKQKESYLCYPPSIINHSARISCVSYANAVLKIPKGETLFKGDEAAVELKVDKAFIKEASKWRTYESDPYSNLKTNT</sequence>
<dbReference type="Pfam" id="PF03453">
    <property type="entry name" value="MoeA_N"/>
    <property type="match status" value="1"/>
</dbReference>
<comment type="cofactor">
    <cofactor evidence="4">
        <name>Mg(2+)</name>
        <dbReference type="ChEBI" id="CHEBI:18420"/>
    </cofactor>
</comment>
<dbReference type="EC" id="2.10.1.1" evidence="4"/>
<dbReference type="InterPro" id="IPR036688">
    <property type="entry name" value="MoeA_C_domain_IV_sf"/>
</dbReference>
<dbReference type="RefSeq" id="WP_002943395.1">
    <property type="nucleotide sequence ID" value="NZ_CP012543.1"/>
</dbReference>
<keyword evidence="4" id="KW-0500">Molybdenum</keyword>
<proteinExistence type="inferred from homology"/>
<organism evidence="6 7">
    <name type="scientific">Campylobacter rectus</name>
    <name type="common">Wolinella recta</name>
    <dbReference type="NCBI Taxonomy" id="203"/>
    <lineage>
        <taxon>Bacteria</taxon>
        <taxon>Pseudomonadati</taxon>
        <taxon>Campylobacterota</taxon>
        <taxon>Epsilonproteobacteria</taxon>
        <taxon>Campylobacterales</taxon>
        <taxon>Campylobacteraceae</taxon>
        <taxon>Campylobacter</taxon>
    </lineage>
</organism>
<evidence type="ECO:0000256" key="2">
    <source>
        <dbReference type="ARBA" id="ARBA00010763"/>
    </source>
</evidence>
<dbReference type="GO" id="GO:0046872">
    <property type="term" value="F:metal ion binding"/>
    <property type="evidence" value="ECO:0007669"/>
    <property type="project" value="UniProtKB-UniRule"/>
</dbReference>
<dbReference type="Proteomes" id="UP000502377">
    <property type="component" value="Chromosome"/>
</dbReference>
<dbReference type="AlphaFoldDB" id="A0A6G5QJM0"/>
<evidence type="ECO:0000313" key="6">
    <source>
        <dbReference type="EMBL" id="QCD45860.1"/>
    </source>
</evidence>
<protein>
    <recommendedName>
        <fullName evidence="4">Molybdopterin molybdenumtransferase</fullName>
        <ecNumber evidence="4">2.10.1.1</ecNumber>
    </recommendedName>
</protein>
<dbReference type="CDD" id="cd00887">
    <property type="entry name" value="MoeA"/>
    <property type="match status" value="1"/>
</dbReference>
<dbReference type="EMBL" id="CP012543">
    <property type="protein sequence ID" value="QCD45860.1"/>
    <property type="molecule type" value="Genomic_DNA"/>
</dbReference>
<dbReference type="Gene3D" id="3.40.980.10">
    <property type="entry name" value="MoaB/Mog-like domain"/>
    <property type="match status" value="1"/>
</dbReference>
<feature type="domain" description="MoaB/Mog" evidence="5">
    <location>
        <begin position="165"/>
        <end position="302"/>
    </location>
</feature>
<dbReference type="SUPFAM" id="SSF53218">
    <property type="entry name" value="Molybdenum cofactor biosynthesis proteins"/>
    <property type="match status" value="1"/>
</dbReference>
<evidence type="ECO:0000256" key="4">
    <source>
        <dbReference type="RuleBase" id="RU365090"/>
    </source>
</evidence>
<dbReference type="PANTHER" id="PTHR10192:SF16">
    <property type="entry name" value="MOLYBDOPTERIN MOLYBDENUMTRANSFERASE"/>
    <property type="match status" value="1"/>
</dbReference>
<evidence type="ECO:0000256" key="1">
    <source>
        <dbReference type="ARBA" id="ARBA00002901"/>
    </source>
</evidence>
<keyword evidence="4" id="KW-0479">Metal-binding</keyword>
<dbReference type="PANTHER" id="PTHR10192">
    <property type="entry name" value="MOLYBDOPTERIN BIOSYNTHESIS PROTEIN"/>
    <property type="match status" value="1"/>
</dbReference>
<reference evidence="6 7" key="1">
    <citation type="submission" date="2016-07" db="EMBL/GenBank/DDBJ databases">
        <title>Comparative genomics of the Campylobacter concisus group.</title>
        <authorList>
            <person name="Miller W.G."/>
            <person name="Yee E."/>
            <person name="Chapman M.H."/>
            <person name="Huynh S."/>
            <person name="Bono J.L."/>
            <person name="On S.L.W."/>
            <person name="StLeger J."/>
            <person name="Foster G."/>
            <person name="Parker C.T."/>
        </authorList>
    </citation>
    <scope>NUCLEOTIDE SEQUENCE [LARGE SCALE GENOMIC DNA]</scope>
    <source>
        <strain evidence="6 7">ATCC 33238</strain>
    </source>
</reference>
<name>A0A6G5QJM0_CAMRE</name>
<dbReference type="Gene3D" id="2.170.190.11">
    <property type="entry name" value="Molybdopterin biosynthesis moea protein, domain 3"/>
    <property type="match status" value="1"/>
</dbReference>
<dbReference type="KEGG" id="crx:CRECT_0152"/>
<dbReference type="SUPFAM" id="SSF63882">
    <property type="entry name" value="MoeA N-terminal region -like"/>
    <property type="match status" value="1"/>
</dbReference>
<dbReference type="InterPro" id="IPR036135">
    <property type="entry name" value="MoeA_linker/N_sf"/>
</dbReference>
<dbReference type="InterPro" id="IPR005110">
    <property type="entry name" value="MoeA_linker/N"/>
</dbReference>
<dbReference type="SMART" id="SM00852">
    <property type="entry name" value="MoCF_biosynth"/>
    <property type="match status" value="1"/>
</dbReference>
<dbReference type="GO" id="GO:0006777">
    <property type="term" value="P:Mo-molybdopterin cofactor biosynthetic process"/>
    <property type="evidence" value="ECO:0007669"/>
    <property type="project" value="UniProtKB-UniRule"/>
</dbReference>
<keyword evidence="4 6" id="KW-0808">Transferase</keyword>
<comment type="function">
    <text evidence="1 4">Catalyzes the insertion of molybdate into adenylated molybdopterin with the concomitant release of AMP.</text>
</comment>
<dbReference type="Gene3D" id="2.40.340.10">
    <property type="entry name" value="MoeA, C-terminal, domain IV"/>
    <property type="match status" value="1"/>
</dbReference>
<dbReference type="UniPathway" id="UPA00344"/>
<evidence type="ECO:0000256" key="3">
    <source>
        <dbReference type="ARBA" id="ARBA00047317"/>
    </source>
</evidence>
<dbReference type="GO" id="GO:0061599">
    <property type="term" value="F:molybdopterin molybdotransferase activity"/>
    <property type="evidence" value="ECO:0007669"/>
    <property type="project" value="UniProtKB-UniRule"/>
</dbReference>
<dbReference type="InterPro" id="IPR038987">
    <property type="entry name" value="MoeA-like"/>
</dbReference>
<gene>
    <name evidence="6" type="ORF">CRECT_0152</name>
</gene>
<comment type="similarity">
    <text evidence="2 4">Belongs to the MoeA family.</text>
</comment>
<dbReference type="Pfam" id="PF00994">
    <property type="entry name" value="MoCF_biosynth"/>
    <property type="match status" value="1"/>
</dbReference>
<keyword evidence="4" id="KW-0501">Molybdenum cofactor biosynthesis</keyword>
<dbReference type="InterPro" id="IPR036425">
    <property type="entry name" value="MoaB/Mog-like_dom_sf"/>
</dbReference>
<dbReference type="Gene3D" id="3.90.105.10">
    <property type="entry name" value="Molybdopterin biosynthesis moea protein, domain 2"/>
    <property type="match status" value="1"/>
</dbReference>
<evidence type="ECO:0000259" key="5">
    <source>
        <dbReference type="SMART" id="SM00852"/>
    </source>
</evidence>
<keyword evidence="4" id="KW-0460">Magnesium</keyword>
<comment type="catalytic activity">
    <reaction evidence="3">
        <text>adenylyl-molybdopterin + molybdate = Mo-molybdopterin + AMP + H(+)</text>
        <dbReference type="Rhea" id="RHEA:35047"/>
        <dbReference type="ChEBI" id="CHEBI:15378"/>
        <dbReference type="ChEBI" id="CHEBI:36264"/>
        <dbReference type="ChEBI" id="CHEBI:62727"/>
        <dbReference type="ChEBI" id="CHEBI:71302"/>
        <dbReference type="ChEBI" id="CHEBI:456215"/>
        <dbReference type="EC" id="2.10.1.1"/>
    </reaction>
</comment>
<comment type="pathway">
    <text evidence="4">Cofactor biosynthesis; molybdopterin biosynthesis.</text>
</comment>
<dbReference type="GO" id="GO:0005829">
    <property type="term" value="C:cytosol"/>
    <property type="evidence" value="ECO:0007669"/>
    <property type="project" value="TreeGrafter"/>
</dbReference>